<dbReference type="CDD" id="cd00298">
    <property type="entry name" value="ACD_sHsps_p23-like"/>
    <property type="match status" value="1"/>
</dbReference>
<dbReference type="InterPro" id="IPR044656">
    <property type="entry name" value="HSP14.7/HSP23.5/HSP23.6-like"/>
</dbReference>
<dbReference type="InterPro" id="IPR008978">
    <property type="entry name" value="HSP20-like_chaperone"/>
</dbReference>
<dbReference type="SUPFAM" id="SSF49764">
    <property type="entry name" value="HSP20-like chaperones"/>
    <property type="match status" value="1"/>
</dbReference>
<dbReference type="AlphaFoldDB" id="A0AAV6XHB2"/>
<dbReference type="Gene3D" id="2.60.40.790">
    <property type="match status" value="1"/>
</dbReference>
<accession>A0AAV6XHB2</accession>
<name>A0AAV6XHB2_9LAMI</name>
<comment type="similarity">
    <text evidence="3 4">Belongs to the small heat shock protein (HSP20) family.</text>
</comment>
<evidence type="ECO:0000313" key="7">
    <source>
        <dbReference type="Proteomes" id="UP000826271"/>
    </source>
</evidence>
<feature type="domain" description="SHSP" evidence="5">
    <location>
        <begin position="79"/>
        <end position="186"/>
    </location>
</feature>
<proteinExistence type="inferred from homology"/>
<evidence type="ECO:0000313" key="6">
    <source>
        <dbReference type="EMBL" id="KAG8382421.1"/>
    </source>
</evidence>
<protein>
    <recommendedName>
        <fullName evidence="5">SHSP domain-containing protein</fullName>
    </recommendedName>
</protein>
<keyword evidence="7" id="KW-1185">Reference proteome</keyword>
<comment type="caution">
    <text evidence="6">The sequence shown here is derived from an EMBL/GenBank/DDBJ whole genome shotgun (WGS) entry which is preliminary data.</text>
</comment>
<evidence type="ECO:0000256" key="1">
    <source>
        <dbReference type="ARBA" id="ARBA00022946"/>
    </source>
</evidence>
<dbReference type="InterPro" id="IPR002068">
    <property type="entry name" value="A-crystallin/Hsp20_dom"/>
</dbReference>
<gene>
    <name evidence="6" type="ORF">BUALT_Bualt05G0075500</name>
</gene>
<dbReference type="EMBL" id="WHWC01000005">
    <property type="protein sequence ID" value="KAG8382421.1"/>
    <property type="molecule type" value="Genomic_DNA"/>
</dbReference>
<evidence type="ECO:0000256" key="3">
    <source>
        <dbReference type="PROSITE-ProRule" id="PRU00285"/>
    </source>
</evidence>
<keyword evidence="1" id="KW-0809">Transit peptide</keyword>
<dbReference type="PANTHER" id="PTHR46991">
    <property type="entry name" value="23.5 KDA HEAT SHOCK PROTEIN, MITOCHONDRIAL"/>
    <property type="match status" value="1"/>
</dbReference>
<evidence type="ECO:0000259" key="5">
    <source>
        <dbReference type="PROSITE" id="PS01031"/>
    </source>
</evidence>
<reference evidence="6" key="1">
    <citation type="submission" date="2019-10" db="EMBL/GenBank/DDBJ databases">
        <authorList>
            <person name="Zhang R."/>
            <person name="Pan Y."/>
            <person name="Wang J."/>
            <person name="Ma R."/>
            <person name="Yu S."/>
        </authorList>
    </citation>
    <scope>NUCLEOTIDE SEQUENCE</scope>
    <source>
        <strain evidence="6">LA-IB0</strain>
        <tissue evidence="6">Leaf</tissue>
    </source>
</reference>
<evidence type="ECO:0000256" key="2">
    <source>
        <dbReference type="ARBA" id="ARBA00023016"/>
    </source>
</evidence>
<evidence type="ECO:0000256" key="4">
    <source>
        <dbReference type="RuleBase" id="RU003616"/>
    </source>
</evidence>
<dbReference type="Pfam" id="PF00011">
    <property type="entry name" value="HSP20"/>
    <property type="match status" value="1"/>
</dbReference>
<keyword evidence="2" id="KW-0346">Stress response</keyword>
<sequence length="189" mass="20860">MAACSRMLGTSTLIKMLRLSNSSAYGSPFSTFIDSSSSSPIHNKHTDDNDGRYYSDSQHFQAAAVAVAQDDDEGKISDQGKESNSSAFKFMLDHDAARIRLEIPGVDKQNLKLWFDKDALNFEATTEDEEFGVESFFEGAVEMPVGLLQLLKVEKTKVDLKNGVVKVVIPKLQLEERSDVFIVNVSSSV</sequence>
<organism evidence="6 7">
    <name type="scientific">Buddleja alternifolia</name>
    <dbReference type="NCBI Taxonomy" id="168488"/>
    <lineage>
        <taxon>Eukaryota</taxon>
        <taxon>Viridiplantae</taxon>
        <taxon>Streptophyta</taxon>
        <taxon>Embryophyta</taxon>
        <taxon>Tracheophyta</taxon>
        <taxon>Spermatophyta</taxon>
        <taxon>Magnoliopsida</taxon>
        <taxon>eudicotyledons</taxon>
        <taxon>Gunneridae</taxon>
        <taxon>Pentapetalae</taxon>
        <taxon>asterids</taxon>
        <taxon>lamiids</taxon>
        <taxon>Lamiales</taxon>
        <taxon>Scrophulariaceae</taxon>
        <taxon>Buddlejeae</taxon>
        <taxon>Buddleja</taxon>
    </lineage>
</organism>
<dbReference type="PANTHER" id="PTHR46991:SF11">
    <property type="entry name" value="SMALL HEAT SHOCK PROTEIN HSPF"/>
    <property type="match status" value="1"/>
</dbReference>
<dbReference type="Proteomes" id="UP000826271">
    <property type="component" value="Unassembled WGS sequence"/>
</dbReference>
<dbReference type="PROSITE" id="PS01031">
    <property type="entry name" value="SHSP"/>
    <property type="match status" value="1"/>
</dbReference>